<dbReference type="Proteomes" id="UP001652622">
    <property type="component" value="Unplaced"/>
</dbReference>
<keyword evidence="23" id="KW-1185">Reference proteome</keyword>
<evidence type="ECO:0000256" key="7">
    <source>
        <dbReference type="ARBA" id="ARBA00008655"/>
    </source>
</evidence>
<dbReference type="InterPro" id="IPR002123">
    <property type="entry name" value="Plipid/glycerol_acylTrfase"/>
</dbReference>
<comment type="similarity">
    <text evidence="7 19">Belongs to the 1-acyl-sn-glycerol-3-phosphate acyltransferase family.</text>
</comment>
<keyword evidence="19" id="KW-0444">Lipid biosynthesis</keyword>
<comment type="catalytic activity">
    <reaction evidence="2">
        <text>a 1-acyl-sn-glycero-3-phosphate + an acyl-CoA = a 1,2-diacyl-sn-glycero-3-phosphate + CoA</text>
        <dbReference type="Rhea" id="RHEA:19709"/>
        <dbReference type="ChEBI" id="CHEBI:57287"/>
        <dbReference type="ChEBI" id="CHEBI:57970"/>
        <dbReference type="ChEBI" id="CHEBI:58342"/>
        <dbReference type="ChEBI" id="CHEBI:58608"/>
        <dbReference type="EC" id="2.3.1.51"/>
    </reaction>
    <physiologicalReaction direction="left-to-right" evidence="2">
        <dbReference type="Rhea" id="RHEA:19710"/>
    </physiologicalReaction>
</comment>
<comment type="pathway">
    <text evidence="6">Phospholipid metabolism; CDP-diacylglycerol biosynthesis; CDP-diacylglycerol from sn-glycerol 3-phosphate: step 2/3.</text>
</comment>
<evidence type="ECO:0000256" key="14">
    <source>
        <dbReference type="ARBA" id="ARBA00048956"/>
    </source>
</evidence>
<feature type="chain" id="PRO_5028026636" description="1-acyl-sn-glycerol-3-phosphate acyltransferase" evidence="21">
    <location>
        <begin position="24"/>
        <end position="275"/>
    </location>
</feature>
<keyword evidence="19" id="KW-0443">Lipid metabolism</keyword>
<dbReference type="OrthoDB" id="202234at2759"/>
<evidence type="ECO:0000256" key="13">
    <source>
        <dbReference type="ARBA" id="ARBA00048293"/>
    </source>
</evidence>
<evidence type="ECO:0000313" key="24">
    <source>
        <dbReference type="RefSeq" id="XP_034283050.1"/>
    </source>
</evidence>
<evidence type="ECO:0000256" key="6">
    <source>
        <dbReference type="ARBA" id="ARBA00004728"/>
    </source>
</evidence>
<gene>
    <name evidence="24" type="primary">AGPAT2</name>
</gene>
<evidence type="ECO:0000313" key="23">
    <source>
        <dbReference type="Proteomes" id="UP001652622"/>
    </source>
</evidence>
<dbReference type="CDD" id="cd07989">
    <property type="entry name" value="LPLAT_AGPAT-like"/>
    <property type="match status" value="1"/>
</dbReference>
<dbReference type="NCBIfam" id="TIGR00530">
    <property type="entry name" value="AGP_acyltrn"/>
    <property type="match status" value="1"/>
</dbReference>
<evidence type="ECO:0000256" key="19">
    <source>
        <dbReference type="RuleBase" id="RU361267"/>
    </source>
</evidence>
<feature type="domain" description="Phospholipid/glycerol acyltransferase" evidence="22">
    <location>
        <begin position="92"/>
        <end position="207"/>
    </location>
</feature>
<keyword evidence="21" id="KW-0732">Signal</keyword>
<proteinExistence type="inferred from homology"/>
<feature type="signal peptide" evidence="21">
    <location>
        <begin position="1"/>
        <end position="23"/>
    </location>
</feature>
<keyword evidence="20" id="KW-0472">Membrane</keyword>
<dbReference type="InterPro" id="IPR004552">
    <property type="entry name" value="AGP_acyltrans"/>
</dbReference>
<evidence type="ECO:0000256" key="8">
    <source>
        <dbReference type="ARBA" id="ARBA00022679"/>
    </source>
</evidence>
<dbReference type="KEGG" id="pgut:117671308"/>
<protein>
    <recommendedName>
        <fullName evidence="19">1-acyl-sn-glycerol-3-phosphate acyltransferase</fullName>
        <ecNumber evidence="19">2.3.1.51</ecNumber>
    </recommendedName>
</protein>
<evidence type="ECO:0000256" key="21">
    <source>
        <dbReference type="SAM" id="SignalP"/>
    </source>
</evidence>
<evidence type="ECO:0000256" key="12">
    <source>
        <dbReference type="ARBA" id="ARBA00048105"/>
    </source>
</evidence>
<comment type="catalytic activity">
    <reaction evidence="13">
        <text>1-(9Z,12Z,15Z)-octadecatrienoyl-sn-glycero-3-phosphate + (9Z)-octadecenoyl-CoA = 1-(9Z,12Z,15Z)-octadecatrienoyl-2-(9Z)-octadecenoyl-sn-glycero-3-phosphate + CoA</text>
        <dbReference type="Rhea" id="RHEA:37139"/>
        <dbReference type="ChEBI" id="CHEBI:57287"/>
        <dbReference type="ChEBI" id="CHEBI:57387"/>
        <dbReference type="ChEBI" id="CHEBI:74549"/>
        <dbReference type="ChEBI" id="CHEBI:74550"/>
    </reaction>
    <physiologicalReaction direction="left-to-right" evidence="13">
        <dbReference type="Rhea" id="RHEA:37140"/>
    </physiologicalReaction>
</comment>
<feature type="transmembrane region" description="Helical" evidence="20">
    <location>
        <begin position="123"/>
        <end position="141"/>
    </location>
</feature>
<dbReference type="GeneID" id="117671308"/>
<comment type="catalytic activity">
    <reaction evidence="18">
        <text>1-(9Z-octadecenoyl)-sn-glycero-3-phosphate + (9Z)-octadecenoyl-CoA = 1,2-di-(9Z-octadecenoyl)-sn-glycero-3-phosphate + CoA</text>
        <dbReference type="Rhea" id="RHEA:37131"/>
        <dbReference type="ChEBI" id="CHEBI:57287"/>
        <dbReference type="ChEBI" id="CHEBI:57387"/>
        <dbReference type="ChEBI" id="CHEBI:74544"/>
        <dbReference type="ChEBI" id="CHEBI:74546"/>
    </reaction>
    <physiologicalReaction direction="left-to-right" evidence="18">
        <dbReference type="Rhea" id="RHEA:37132"/>
    </physiologicalReaction>
</comment>
<name>A0A6P9CTN4_PANGU</name>
<keyword evidence="19" id="KW-0594">Phospholipid biosynthesis</keyword>
<evidence type="ECO:0000256" key="20">
    <source>
        <dbReference type="SAM" id="Phobius"/>
    </source>
</evidence>
<reference evidence="24" key="1">
    <citation type="submission" date="2025-08" db="UniProtKB">
        <authorList>
            <consortium name="RefSeq"/>
        </authorList>
    </citation>
    <scope>IDENTIFICATION</scope>
    <source>
        <tissue evidence="24">Blood</tissue>
    </source>
</reference>
<keyword evidence="20" id="KW-1133">Transmembrane helix</keyword>
<comment type="domain">
    <text evidence="19">The HXXXXD motif is essential for acyltransferase activity and may constitute the binding site for the phosphate moiety of the glycerol-3-phosphate.</text>
</comment>
<evidence type="ECO:0000256" key="1">
    <source>
        <dbReference type="ARBA" id="ARBA00000091"/>
    </source>
</evidence>
<dbReference type="RefSeq" id="XP_034283050.1">
    <property type="nucleotide sequence ID" value="XM_034427159.2"/>
</dbReference>
<dbReference type="OMA" id="MPRPLCY"/>
<dbReference type="AlphaFoldDB" id="A0A6P9CTN4"/>
<evidence type="ECO:0000256" key="18">
    <source>
        <dbReference type="ARBA" id="ARBA00049561"/>
    </source>
</evidence>
<accession>A0A6P9CTN4</accession>
<dbReference type="CTD" id="10555"/>
<comment type="catalytic activity">
    <reaction evidence="3">
        <text>1-(9Z-octadecenoyl)-sn-glycero-3-phosphate + hexadecanoyl-CoA = 1-(9Z)-octadecenoyl-2-hexadecanoyl-sn-glycero-3-phosphate + CoA</text>
        <dbReference type="Rhea" id="RHEA:37143"/>
        <dbReference type="ChEBI" id="CHEBI:57287"/>
        <dbReference type="ChEBI" id="CHEBI:57379"/>
        <dbReference type="ChEBI" id="CHEBI:74544"/>
        <dbReference type="ChEBI" id="CHEBI:74551"/>
    </reaction>
    <physiologicalReaction direction="left-to-right" evidence="3">
        <dbReference type="Rhea" id="RHEA:37144"/>
    </physiologicalReaction>
</comment>
<evidence type="ECO:0000256" key="11">
    <source>
        <dbReference type="ARBA" id="ARBA00047814"/>
    </source>
</evidence>
<comment type="catalytic activity">
    <reaction evidence="17">
        <text>1-eicosanoyl-sn-glycero-3-phosphate + (9Z)-octadecenoyl-CoA = 1-eicosanoyl-2-(9Z)-octadecenoyl-sn-glycero-3-phosphate + CoA</text>
        <dbReference type="Rhea" id="RHEA:37183"/>
        <dbReference type="ChEBI" id="CHEBI:57287"/>
        <dbReference type="ChEBI" id="CHEBI:57387"/>
        <dbReference type="ChEBI" id="CHEBI:74583"/>
        <dbReference type="ChEBI" id="CHEBI:74584"/>
    </reaction>
    <physiologicalReaction direction="left-to-right" evidence="17">
        <dbReference type="Rhea" id="RHEA:37184"/>
    </physiologicalReaction>
</comment>
<dbReference type="Pfam" id="PF01553">
    <property type="entry name" value="Acyltransferase"/>
    <property type="match status" value="1"/>
</dbReference>
<keyword evidence="20" id="KW-0812">Transmembrane</keyword>
<organism evidence="23 24">
    <name type="scientific">Pantherophis guttatus</name>
    <name type="common">Corn snake</name>
    <name type="synonym">Elaphe guttata</name>
    <dbReference type="NCBI Taxonomy" id="94885"/>
    <lineage>
        <taxon>Eukaryota</taxon>
        <taxon>Metazoa</taxon>
        <taxon>Chordata</taxon>
        <taxon>Craniata</taxon>
        <taxon>Vertebrata</taxon>
        <taxon>Euteleostomi</taxon>
        <taxon>Lepidosauria</taxon>
        <taxon>Squamata</taxon>
        <taxon>Bifurcata</taxon>
        <taxon>Unidentata</taxon>
        <taxon>Episquamata</taxon>
        <taxon>Toxicofera</taxon>
        <taxon>Serpentes</taxon>
        <taxon>Colubroidea</taxon>
        <taxon>Colubridae</taxon>
        <taxon>Colubrinae</taxon>
        <taxon>Pantherophis</taxon>
    </lineage>
</organism>
<comment type="catalytic activity">
    <reaction evidence="16">
        <text>1-(9Z-octadecenoyl)-sn-glycero-3-phosphate + (9Z,12Z)-octadecadienoyl-CoA = 1-(9Z)-octadecenoyl-2-(9Z,12Z)-octadecadienoyl-sn-glycero-3-phosphate + CoA</text>
        <dbReference type="Rhea" id="RHEA:37159"/>
        <dbReference type="ChEBI" id="CHEBI:57287"/>
        <dbReference type="ChEBI" id="CHEBI:57383"/>
        <dbReference type="ChEBI" id="CHEBI:74544"/>
        <dbReference type="ChEBI" id="CHEBI:74563"/>
    </reaction>
    <physiologicalReaction direction="left-to-right" evidence="16">
        <dbReference type="Rhea" id="RHEA:37160"/>
    </physiologicalReaction>
</comment>
<comment type="catalytic activity">
    <reaction evidence="15">
        <text>pentadecanoyl-CoA + 1-(9Z-octadecenoyl)-sn-glycero-3-phosphate = 1-(9Z)-octadecenoyl-2-pentadecanoyl-sn-glycero-3-phosphate + CoA</text>
        <dbReference type="Rhea" id="RHEA:37175"/>
        <dbReference type="ChEBI" id="CHEBI:57287"/>
        <dbReference type="ChEBI" id="CHEBI:74309"/>
        <dbReference type="ChEBI" id="CHEBI:74544"/>
        <dbReference type="ChEBI" id="CHEBI:74578"/>
    </reaction>
    <physiologicalReaction direction="left-to-right" evidence="15">
        <dbReference type="Rhea" id="RHEA:37176"/>
    </physiologicalReaction>
</comment>
<dbReference type="EC" id="2.3.1.51" evidence="19"/>
<dbReference type="GO" id="GO:0005783">
    <property type="term" value="C:endoplasmic reticulum"/>
    <property type="evidence" value="ECO:0007669"/>
    <property type="project" value="TreeGrafter"/>
</dbReference>
<comment type="catalytic activity">
    <reaction evidence="14">
        <text>heptadecanoyl-CoA + 1-(9Z-octadecenoyl)-sn-glycero-3-phosphate = 1-(9Z)-octadecenoyl-2-heptadecanoyl-sn-glycero-3-phosphate + CoA</text>
        <dbReference type="Rhea" id="RHEA:37155"/>
        <dbReference type="ChEBI" id="CHEBI:57287"/>
        <dbReference type="ChEBI" id="CHEBI:74307"/>
        <dbReference type="ChEBI" id="CHEBI:74544"/>
        <dbReference type="ChEBI" id="CHEBI:74558"/>
    </reaction>
    <physiologicalReaction direction="left-to-right" evidence="14">
        <dbReference type="Rhea" id="RHEA:37156"/>
    </physiologicalReaction>
</comment>
<dbReference type="PANTHER" id="PTHR10434:SF2">
    <property type="entry name" value="1-ACYL-SN-GLYCEROL-3-PHOSPHATE ACYLTRANSFERASE BETA"/>
    <property type="match status" value="1"/>
</dbReference>
<keyword evidence="19" id="KW-1208">Phospholipid metabolism</keyword>
<evidence type="ECO:0000256" key="2">
    <source>
        <dbReference type="ARBA" id="ARBA00000300"/>
    </source>
</evidence>
<comment type="catalytic activity">
    <reaction evidence="11">
        <text>1-tetradecanoyl-sn-glycerol 3-phosphate + (9Z)-octadecenoyl-CoA = 1-tetradecanoyl-2-(9Z)-octadecenoyl-sn-glycero-3-phosphate + CoA</text>
        <dbReference type="Rhea" id="RHEA:37187"/>
        <dbReference type="ChEBI" id="CHEBI:57287"/>
        <dbReference type="ChEBI" id="CHEBI:57387"/>
        <dbReference type="ChEBI" id="CHEBI:72683"/>
        <dbReference type="ChEBI" id="CHEBI:74586"/>
    </reaction>
    <physiologicalReaction direction="left-to-right" evidence="11">
        <dbReference type="Rhea" id="RHEA:37188"/>
    </physiologicalReaction>
</comment>
<comment type="catalytic activity">
    <reaction evidence="12">
        <text>1-(6Z,9Z,12Z-octadecatrienoyl)-sn-glycero-3-phosphate + (9Z)-octadecenoyl-CoA = (6Z,9Z,12Z)-octadecatrienoyl-2-(9Z)-octadecenoyl-sn-glycero-3-phosphate + CoA</text>
        <dbReference type="Rhea" id="RHEA:37179"/>
        <dbReference type="ChEBI" id="CHEBI:57287"/>
        <dbReference type="ChEBI" id="CHEBI:57387"/>
        <dbReference type="ChEBI" id="CHEBI:74581"/>
        <dbReference type="ChEBI" id="CHEBI:74582"/>
    </reaction>
    <physiologicalReaction direction="left-to-right" evidence="12">
        <dbReference type="Rhea" id="RHEA:37180"/>
    </physiologicalReaction>
</comment>
<keyword evidence="9 19" id="KW-0012">Acyltransferase</keyword>
<comment type="function">
    <text evidence="5">Converts 1-acyl-sn-glycerol-3-phosphate (lysophosphatidic acid or LPA) into 1,2-diacyl-sn-glycerol-3-phosphate (phosphatidic acid or PA) by incorporating an acyl moiety at the sn-2 position of the glycerol backbone.</text>
</comment>
<dbReference type="GO" id="GO:0003841">
    <property type="term" value="F:1-acylglycerol-3-phosphate O-acyltransferase activity"/>
    <property type="evidence" value="ECO:0007669"/>
    <property type="project" value="UniProtKB-UniRule"/>
</dbReference>
<feature type="transmembrane region" description="Helical" evidence="20">
    <location>
        <begin position="33"/>
        <end position="51"/>
    </location>
</feature>
<dbReference type="SUPFAM" id="SSF69593">
    <property type="entry name" value="Glycerol-3-phosphate (1)-acyltransferase"/>
    <property type="match status" value="1"/>
</dbReference>
<evidence type="ECO:0000256" key="3">
    <source>
        <dbReference type="ARBA" id="ARBA00000816"/>
    </source>
</evidence>
<dbReference type="SMART" id="SM00563">
    <property type="entry name" value="PlsC"/>
    <property type="match status" value="1"/>
</dbReference>
<evidence type="ECO:0000256" key="15">
    <source>
        <dbReference type="ARBA" id="ARBA00048973"/>
    </source>
</evidence>
<comment type="catalytic activity">
    <reaction evidence="4">
        <text>1-(9Z-octadecenoyl)-sn-glycero-3-phosphate + tetradecanoyl-CoA = 1-(9Z)-octadecenoyl-2-tetradecanoyl-sn-glycero-3-phosphate + CoA</text>
        <dbReference type="Rhea" id="RHEA:37171"/>
        <dbReference type="ChEBI" id="CHEBI:57287"/>
        <dbReference type="ChEBI" id="CHEBI:57385"/>
        <dbReference type="ChEBI" id="CHEBI:74544"/>
        <dbReference type="ChEBI" id="CHEBI:74579"/>
    </reaction>
    <physiologicalReaction direction="left-to-right" evidence="4">
        <dbReference type="Rhea" id="RHEA:37172"/>
    </physiologicalReaction>
</comment>
<sequence length="275" mass="30407">MGAAALLLLLLLALLLLGALSPALRFRAKVGSYCVLCVVASALTSVACLLWNGGRTVRNMTLIKNVVRTFKYVYGLRFEVKGLEHFEIEGPCVIVSNHQSILDMIGLMEILPERCVQIAKRELLYFGPVGLVIYLGGIIFINRKSTGNAKSVMSGVGQIMTSENLKIWIYPEGTRNMNGDLLPFKKGAFHLAVQSQVPIIPVVYSSFSSFYNPEKKKFTSGKIKVEIFPPISTKDLTTEDVDELAKQCYTTMRETFFRLSGKNREANGEASILGQ</sequence>
<dbReference type="PANTHER" id="PTHR10434">
    <property type="entry name" value="1-ACYL-SN-GLYCEROL-3-PHOSPHATE ACYLTRANSFERASE"/>
    <property type="match status" value="1"/>
</dbReference>
<comment type="catalytic activity">
    <reaction evidence="1">
        <text>(11Z)-octadecenoyl-CoA + 1-(9Z-octadecenoyl)-sn-glycero-3-phosphate = 1-(9Z)-octadecenoyl-2-(11Z)-octadecenoyl-sn-glycero-3-phosphate + CoA</text>
        <dbReference type="Rhea" id="RHEA:37603"/>
        <dbReference type="ChEBI" id="CHEBI:57287"/>
        <dbReference type="ChEBI" id="CHEBI:74544"/>
        <dbReference type="ChEBI" id="CHEBI:75121"/>
        <dbReference type="ChEBI" id="CHEBI:75122"/>
    </reaction>
    <physiologicalReaction direction="left-to-right" evidence="1">
        <dbReference type="Rhea" id="RHEA:37604"/>
    </physiologicalReaction>
</comment>
<evidence type="ECO:0000256" key="4">
    <source>
        <dbReference type="ARBA" id="ARBA00001783"/>
    </source>
</evidence>
<evidence type="ECO:0000256" key="10">
    <source>
        <dbReference type="ARBA" id="ARBA00047525"/>
    </source>
</evidence>
<evidence type="ECO:0000256" key="16">
    <source>
        <dbReference type="ARBA" id="ARBA00049345"/>
    </source>
</evidence>
<evidence type="ECO:0000256" key="17">
    <source>
        <dbReference type="ARBA" id="ARBA00049491"/>
    </source>
</evidence>
<dbReference type="InParanoid" id="A0A6P9CTN4"/>
<evidence type="ECO:0000256" key="9">
    <source>
        <dbReference type="ARBA" id="ARBA00023315"/>
    </source>
</evidence>
<keyword evidence="8 19" id="KW-0808">Transferase</keyword>
<dbReference type="GO" id="GO:0006654">
    <property type="term" value="P:phosphatidic acid biosynthetic process"/>
    <property type="evidence" value="ECO:0007669"/>
    <property type="project" value="TreeGrafter"/>
</dbReference>
<evidence type="ECO:0000256" key="5">
    <source>
        <dbReference type="ARBA" id="ARBA00004086"/>
    </source>
</evidence>
<dbReference type="GO" id="GO:0016020">
    <property type="term" value="C:membrane"/>
    <property type="evidence" value="ECO:0007669"/>
    <property type="project" value="InterPro"/>
</dbReference>
<comment type="catalytic activity">
    <reaction evidence="10">
        <text>1-hexadecanoyl-sn-glycero-3-phosphate + (9Z)-octadecenoyl-CoA = 1-hexadecanoyl-2-(9Z-octadecenoyl)-sn-glycero-3-phosphate + CoA</text>
        <dbReference type="Rhea" id="RHEA:33187"/>
        <dbReference type="ChEBI" id="CHEBI:57287"/>
        <dbReference type="ChEBI" id="CHEBI:57387"/>
        <dbReference type="ChEBI" id="CHEBI:57518"/>
        <dbReference type="ChEBI" id="CHEBI:64839"/>
    </reaction>
    <physiologicalReaction direction="left-to-right" evidence="10">
        <dbReference type="Rhea" id="RHEA:33188"/>
    </physiologicalReaction>
</comment>
<evidence type="ECO:0000259" key="22">
    <source>
        <dbReference type="SMART" id="SM00563"/>
    </source>
</evidence>